<dbReference type="GO" id="GO:0000785">
    <property type="term" value="C:chromatin"/>
    <property type="evidence" value="ECO:0007669"/>
    <property type="project" value="TreeGrafter"/>
</dbReference>
<dbReference type="PANTHER" id="PTHR14003">
    <property type="entry name" value="TRANSCRIPTIONAL REPRESSOR PROTEIN YY"/>
    <property type="match status" value="1"/>
</dbReference>
<sequence>MYTLLVVALLLALFFDTAAATSPVMDPTMPAMPALTEPFYPDPEGMLAAICELCGISVDMCMHAQVQRHYQIQHQPTFTPDMFYEHPDWPSNDTLAVHDPAPEPVQIPFYPFDEHARRLLLDANVRQLEDNATTVQPSTVQMHVEDTYTPGDRLASTPRRPGHKRQAPRPRGFPCAFEGCGKTFDRSCDLKRHQKTHLGRSERPHKCSFCPEGFLYPKDRNRHERTHDQSTSSQTPIFCCPVPGCTNPGFSRRDNLLRHQRKQHPHMGLPQMSSPQMSP</sequence>
<evidence type="ECO:0000256" key="8">
    <source>
        <dbReference type="SAM" id="SignalP"/>
    </source>
</evidence>
<evidence type="ECO:0000313" key="10">
    <source>
        <dbReference type="EMBL" id="KAF1976142.1"/>
    </source>
</evidence>
<keyword evidence="8" id="KW-0732">Signal</keyword>
<dbReference type="GO" id="GO:0000981">
    <property type="term" value="F:DNA-binding transcription factor activity, RNA polymerase II-specific"/>
    <property type="evidence" value="ECO:0007669"/>
    <property type="project" value="TreeGrafter"/>
</dbReference>
<evidence type="ECO:0000256" key="4">
    <source>
        <dbReference type="ARBA" id="ARBA00022833"/>
    </source>
</evidence>
<keyword evidence="11" id="KW-1185">Reference proteome</keyword>
<dbReference type="Gene3D" id="3.30.160.60">
    <property type="entry name" value="Classic Zinc Finger"/>
    <property type="match status" value="2"/>
</dbReference>
<dbReference type="InterPro" id="IPR036236">
    <property type="entry name" value="Znf_C2H2_sf"/>
</dbReference>
<dbReference type="GO" id="GO:0008270">
    <property type="term" value="F:zinc ion binding"/>
    <property type="evidence" value="ECO:0007669"/>
    <property type="project" value="UniProtKB-KW"/>
</dbReference>
<reference evidence="10" key="1">
    <citation type="journal article" date="2020" name="Stud. Mycol.">
        <title>101 Dothideomycetes genomes: a test case for predicting lifestyles and emergence of pathogens.</title>
        <authorList>
            <person name="Haridas S."/>
            <person name="Albert R."/>
            <person name="Binder M."/>
            <person name="Bloem J."/>
            <person name="Labutti K."/>
            <person name="Salamov A."/>
            <person name="Andreopoulos B."/>
            <person name="Baker S."/>
            <person name="Barry K."/>
            <person name="Bills G."/>
            <person name="Bluhm B."/>
            <person name="Cannon C."/>
            <person name="Castanera R."/>
            <person name="Culley D."/>
            <person name="Daum C."/>
            <person name="Ezra D."/>
            <person name="Gonzalez J."/>
            <person name="Henrissat B."/>
            <person name="Kuo A."/>
            <person name="Liang C."/>
            <person name="Lipzen A."/>
            <person name="Lutzoni F."/>
            <person name="Magnuson J."/>
            <person name="Mondo S."/>
            <person name="Nolan M."/>
            <person name="Ohm R."/>
            <person name="Pangilinan J."/>
            <person name="Park H.-J."/>
            <person name="Ramirez L."/>
            <person name="Alfaro M."/>
            <person name="Sun H."/>
            <person name="Tritt A."/>
            <person name="Yoshinaga Y."/>
            <person name="Zwiers L.-H."/>
            <person name="Turgeon B."/>
            <person name="Goodwin S."/>
            <person name="Spatafora J."/>
            <person name="Crous P."/>
            <person name="Grigoriev I."/>
        </authorList>
    </citation>
    <scope>NUCLEOTIDE SEQUENCE</scope>
    <source>
        <strain evidence="10">CBS 107.79</strain>
    </source>
</reference>
<evidence type="ECO:0000256" key="7">
    <source>
        <dbReference type="SAM" id="MobiDB-lite"/>
    </source>
</evidence>
<dbReference type="Pfam" id="PF00096">
    <property type="entry name" value="zf-C2H2"/>
    <property type="match status" value="1"/>
</dbReference>
<dbReference type="PROSITE" id="PS00028">
    <property type="entry name" value="ZINC_FINGER_C2H2_1"/>
    <property type="match status" value="2"/>
</dbReference>
<evidence type="ECO:0000256" key="1">
    <source>
        <dbReference type="ARBA" id="ARBA00022723"/>
    </source>
</evidence>
<feature type="signal peptide" evidence="8">
    <location>
        <begin position="1"/>
        <end position="20"/>
    </location>
</feature>
<evidence type="ECO:0000259" key="9">
    <source>
        <dbReference type="PROSITE" id="PS50157"/>
    </source>
</evidence>
<proteinExistence type="predicted"/>
<feature type="region of interest" description="Disordered" evidence="7">
    <location>
        <begin position="149"/>
        <end position="170"/>
    </location>
</feature>
<keyword evidence="2" id="KW-0677">Repeat</keyword>
<dbReference type="GO" id="GO:0000978">
    <property type="term" value="F:RNA polymerase II cis-regulatory region sequence-specific DNA binding"/>
    <property type="evidence" value="ECO:0007669"/>
    <property type="project" value="TreeGrafter"/>
</dbReference>
<name>A0A6A5VK95_9PLEO</name>
<dbReference type="EMBL" id="ML976667">
    <property type="protein sequence ID" value="KAF1976142.1"/>
    <property type="molecule type" value="Genomic_DNA"/>
</dbReference>
<evidence type="ECO:0000256" key="5">
    <source>
        <dbReference type="ARBA" id="ARBA00044085"/>
    </source>
</evidence>
<feature type="chain" id="PRO_5025346570" description="C2H2 type master regulator of conidiophore development brlA" evidence="8">
    <location>
        <begin position="21"/>
        <end position="279"/>
    </location>
</feature>
<keyword evidence="4" id="KW-0862">Zinc</keyword>
<feature type="domain" description="C2H2-type" evidence="9">
    <location>
        <begin position="205"/>
        <end position="232"/>
    </location>
</feature>
<protein>
    <recommendedName>
        <fullName evidence="5">C2H2 type master regulator of conidiophore development brlA</fullName>
    </recommendedName>
</protein>
<feature type="domain" description="C2H2-type" evidence="9">
    <location>
        <begin position="173"/>
        <end position="202"/>
    </location>
</feature>
<evidence type="ECO:0000313" key="11">
    <source>
        <dbReference type="Proteomes" id="UP000800036"/>
    </source>
</evidence>
<dbReference type="SUPFAM" id="SSF57667">
    <property type="entry name" value="beta-beta-alpha zinc fingers"/>
    <property type="match status" value="1"/>
</dbReference>
<evidence type="ECO:0000256" key="2">
    <source>
        <dbReference type="ARBA" id="ARBA00022737"/>
    </source>
</evidence>
<dbReference type="AlphaFoldDB" id="A0A6A5VK95"/>
<dbReference type="PANTHER" id="PTHR14003:SF19">
    <property type="entry name" value="YY2 TRANSCRIPTION FACTOR"/>
    <property type="match status" value="1"/>
</dbReference>
<accession>A0A6A5VK95</accession>
<evidence type="ECO:0000256" key="3">
    <source>
        <dbReference type="ARBA" id="ARBA00022771"/>
    </source>
</evidence>
<evidence type="ECO:0000256" key="6">
    <source>
        <dbReference type="PROSITE-ProRule" id="PRU00042"/>
    </source>
</evidence>
<keyword evidence="3 6" id="KW-0863">Zinc-finger</keyword>
<dbReference type="Proteomes" id="UP000800036">
    <property type="component" value="Unassembled WGS sequence"/>
</dbReference>
<gene>
    <name evidence="10" type="ORF">BU23DRAFT_565845</name>
</gene>
<dbReference type="OrthoDB" id="8922241at2759"/>
<keyword evidence="1" id="KW-0479">Metal-binding</keyword>
<dbReference type="InterPro" id="IPR013087">
    <property type="entry name" value="Znf_C2H2_type"/>
</dbReference>
<dbReference type="GO" id="GO:0005667">
    <property type="term" value="C:transcription regulator complex"/>
    <property type="evidence" value="ECO:0007669"/>
    <property type="project" value="TreeGrafter"/>
</dbReference>
<dbReference type="SMART" id="SM00355">
    <property type="entry name" value="ZnF_C2H2"/>
    <property type="match status" value="4"/>
</dbReference>
<dbReference type="PROSITE" id="PS50157">
    <property type="entry name" value="ZINC_FINGER_C2H2_2"/>
    <property type="match status" value="2"/>
</dbReference>
<organism evidence="10 11">
    <name type="scientific">Bimuria novae-zelandiae CBS 107.79</name>
    <dbReference type="NCBI Taxonomy" id="1447943"/>
    <lineage>
        <taxon>Eukaryota</taxon>
        <taxon>Fungi</taxon>
        <taxon>Dikarya</taxon>
        <taxon>Ascomycota</taxon>
        <taxon>Pezizomycotina</taxon>
        <taxon>Dothideomycetes</taxon>
        <taxon>Pleosporomycetidae</taxon>
        <taxon>Pleosporales</taxon>
        <taxon>Massarineae</taxon>
        <taxon>Didymosphaeriaceae</taxon>
        <taxon>Bimuria</taxon>
    </lineage>
</organism>